<keyword evidence="3 8" id="KW-0812">Transmembrane</keyword>
<dbReference type="OrthoDB" id="9999863at2759"/>
<gene>
    <name evidence="9" type="ORF">IFR04_012083</name>
</gene>
<sequence>METTVATEEMDVAPSKEPSKLQLSIARCRDRASTIKTKVLSILPGVEGRKRTHTYLNCLFFAISSITDTGLATENVSTFNIFLQALFCINFILGSAPITGIVVLTVRKRAMEDAYGEIIENGRREQQAKLEASRAPRTSVELSIESSGNATGNGSSNTIAEGPAPDPLTSSTMRKGTIAKNLMVYWREFLSKATVGRNATFHGLSRPERESLVCVEYLAVILLRRVVTYYVVIFQLLGAIGLAVYFQLCEADVIHRDGVNPIALGVFNSISAFNNAGMSLMTNSMMPFKTSTFPVLLMCILMLAGNTGLPIFLRLTLWMMLKMLPRSSKYDQTRATIAYALTYPRRVYTHLFPTRETIFLFLGLVVLNGVDWIAFETSARNLPELKDIPLGNRTLNGLFQSLCVRCSGFNIVTISALPSGLSTLYIGMIPRNFSSSLLTHIDTGMSRHFQSPLPFGAPMSTKKDVYEERCLGVFTPSKPVDLDESSLPISITGYRGRFFYVSQQVHNQVSHDAWSIMLALIVIAFNEGGEKSPDKYDVFLPLSALRGLLCLREHRLEYGPFRPILLPMRLLALGQQRVSDVSDAPRPPPTLAKLHRSRHPAAI</sequence>
<name>A0A8H7T965_9HELO</name>
<comment type="caution">
    <text evidence="9">The sequence shown here is derived from an EMBL/GenBank/DDBJ whole genome shotgun (WGS) entry which is preliminary data.</text>
</comment>
<evidence type="ECO:0008006" key="11">
    <source>
        <dbReference type="Google" id="ProtNLM"/>
    </source>
</evidence>
<comment type="subcellular location">
    <subcellularLocation>
        <location evidence="1">Membrane</location>
        <topology evidence="1">Multi-pass membrane protein</topology>
    </subcellularLocation>
</comment>
<keyword evidence="6 8" id="KW-0472">Membrane</keyword>
<organism evidence="9 10">
    <name type="scientific">Cadophora malorum</name>
    <dbReference type="NCBI Taxonomy" id="108018"/>
    <lineage>
        <taxon>Eukaryota</taxon>
        <taxon>Fungi</taxon>
        <taxon>Dikarya</taxon>
        <taxon>Ascomycota</taxon>
        <taxon>Pezizomycotina</taxon>
        <taxon>Leotiomycetes</taxon>
        <taxon>Helotiales</taxon>
        <taxon>Ploettnerulaceae</taxon>
        <taxon>Cadophora</taxon>
    </lineage>
</organism>
<feature type="region of interest" description="Disordered" evidence="7">
    <location>
        <begin position="126"/>
        <end position="172"/>
    </location>
</feature>
<dbReference type="AlphaFoldDB" id="A0A8H7T965"/>
<feature type="transmembrane region" description="Helical" evidence="8">
    <location>
        <begin position="358"/>
        <end position="375"/>
    </location>
</feature>
<evidence type="ECO:0000256" key="1">
    <source>
        <dbReference type="ARBA" id="ARBA00004141"/>
    </source>
</evidence>
<reference evidence="9" key="1">
    <citation type="submission" date="2021-02" db="EMBL/GenBank/DDBJ databases">
        <title>Genome sequence Cadophora malorum strain M34.</title>
        <authorList>
            <person name="Stefanovic E."/>
            <person name="Vu D."/>
            <person name="Scully C."/>
            <person name="Dijksterhuis J."/>
            <person name="Roader J."/>
            <person name="Houbraken J."/>
        </authorList>
    </citation>
    <scope>NUCLEOTIDE SEQUENCE</scope>
    <source>
        <strain evidence="9">M34</strain>
    </source>
</reference>
<keyword evidence="4 8" id="KW-1133">Transmembrane helix</keyword>
<evidence type="ECO:0000256" key="4">
    <source>
        <dbReference type="ARBA" id="ARBA00022989"/>
    </source>
</evidence>
<evidence type="ECO:0000256" key="2">
    <source>
        <dbReference type="ARBA" id="ARBA00022448"/>
    </source>
</evidence>
<evidence type="ECO:0000256" key="3">
    <source>
        <dbReference type="ARBA" id="ARBA00022692"/>
    </source>
</evidence>
<feature type="compositionally biased region" description="Basic residues" evidence="7">
    <location>
        <begin position="593"/>
        <end position="603"/>
    </location>
</feature>
<evidence type="ECO:0000256" key="5">
    <source>
        <dbReference type="ARBA" id="ARBA00023065"/>
    </source>
</evidence>
<evidence type="ECO:0000313" key="9">
    <source>
        <dbReference type="EMBL" id="KAG4414770.1"/>
    </source>
</evidence>
<evidence type="ECO:0000256" key="7">
    <source>
        <dbReference type="SAM" id="MobiDB-lite"/>
    </source>
</evidence>
<feature type="transmembrane region" description="Helical" evidence="8">
    <location>
        <begin position="227"/>
        <end position="246"/>
    </location>
</feature>
<evidence type="ECO:0000256" key="6">
    <source>
        <dbReference type="ARBA" id="ARBA00023136"/>
    </source>
</evidence>
<feature type="compositionally biased region" description="Low complexity" evidence="7">
    <location>
        <begin position="146"/>
        <end position="158"/>
    </location>
</feature>
<dbReference type="InterPro" id="IPR003445">
    <property type="entry name" value="Cat_transpt"/>
</dbReference>
<keyword evidence="10" id="KW-1185">Reference proteome</keyword>
<dbReference type="GO" id="GO:1990573">
    <property type="term" value="P:potassium ion import across plasma membrane"/>
    <property type="evidence" value="ECO:0007669"/>
    <property type="project" value="TreeGrafter"/>
</dbReference>
<dbReference type="GO" id="GO:0140107">
    <property type="term" value="F:high-affinity potassium ion transmembrane transporter activity"/>
    <property type="evidence" value="ECO:0007669"/>
    <property type="project" value="TreeGrafter"/>
</dbReference>
<feature type="region of interest" description="Disordered" evidence="7">
    <location>
        <begin position="580"/>
        <end position="603"/>
    </location>
</feature>
<dbReference type="PANTHER" id="PTHR31064">
    <property type="entry name" value="POTASSIUM TRANSPORT PROTEIN DDB_G0292412-RELATED"/>
    <property type="match status" value="1"/>
</dbReference>
<keyword evidence="2" id="KW-0813">Transport</keyword>
<keyword evidence="5" id="KW-0406">Ion transport</keyword>
<evidence type="ECO:0000313" key="10">
    <source>
        <dbReference type="Proteomes" id="UP000664132"/>
    </source>
</evidence>
<dbReference type="Proteomes" id="UP000664132">
    <property type="component" value="Unassembled WGS sequence"/>
</dbReference>
<dbReference type="Pfam" id="PF02386">
    <property type="entry name" value="TrkH"/>
    <property type="match status" value="1"/>
</dbReference>
<dbReference type="InterPro" id="IPR051143">
    <property type="entry name" value="TrkH_K-transport"/>
</dbReference>
<feature type="transmembrane region" description="Helical" evidence="8">
    <location>
        <begin position="293"/>
        <end position="313"/>
    </location>
</feature>
<protein>
    <recommendedName>
        <fullName evidence="11">Cation transporter</fullName>
    </recommendedName>
</protein>
<dbReference type="GO" id="GO:0030007">
    <property type="term" value="P:intracellular potassium ion homeostasis"/>
    <property type="evidence" value="ECO:0007669"/>
    <property type="project" value="TreeGrafter"/>
</dbReference>
<proteinExistence type="predicted"/>
<dbReference type="EMBL" id="JAFJYH010000249">
    <property type="protein sequence ID" value="KAG4414770.1"/>
    <property type="molecule type" value="Genomic_DNA"/>
</dbReference>
<dbReference type="PANTHER" id="PTHR31064:SF37">
    <property type="entry name" value="TRANSPORTER, PUTATIVE (EUROFUNG)-RELATED"/>
    <property type="match status" value="1"/>
</dbReference>
<evidence type="ECO:0000256" key="8">
    <source>
        <dbReference type="SAM" id="Phobius"/>
    </source>
</evidence>
<accession>A0A8H7T965</accession>
<feature type="transmembrane region" description="Helical" evidence="8">
    <location>
        <begin position="81"/>
        <end position="106"/>
    </location>
</feature>
<dbReference type="GO" id="GO:0005886">
    <property type="term" value="C:plasma membrane"/>
    <property type="evidence" value="ECO:0007669"/>
    <property type="project" value="TreeGrafter"/>
</dbReference>